<dbReference type="RefSeq" id="WP_390227864.1">
    <property type="nucleotide sequence ID" value="NZ_JBHSCN010000003.1"/>
</dbReference>
<accession>A0ABV8Q3H1</accession>
<dbReference type="EMBL" id="JBHSCN010000003">
    <property type="protein sequence ID" value="MFC4242910.1"/>
    <property type="molecule type" value="Genomic_DNA"/>
</dbReference>
<keyword evidence="2" id="KW-1185">Reference proteome</keyword>
<proteinExistence type="predicted"/>
<reference evidence="2" key="1">
    <citation type="journal article" date="2019" name="Int. J. Syst. Evol. Microbiol.">
        <title>The Global Catalogue of Microorganisms (GCM) 10K type strain sequencing project: providing services to taxonomists for standard genome sequencing and annotation.</title>
        <authorList>
            <consortium name="The Broad Institute Genomics Platform"/>
            <consortium name="The Broad Institute Genome Sequencing Center for Infectious Disease"/>
            <person name="Wu L."/>
            <person name="Ma J."/>
        </authorList>
    </citation>
    <scope>NUCLEOTIDE SEQUENCE [LARGE SCALE GENOMIC DNA]</scope>
    <source>
        <strain evidence="2">CGMCC 1.10363</strain>
    </source>
</reference>
<comment type="caution">
    <text evidence="1">The sequence shown here is derived from an EMBL/GenBank/DDBJ whole genome shotgun (WGS) entry which is preliminary data.</text>
</comment>
<organism evidence="1 2">
    <name type="scientific">Gryllotalpicola reticulitermitis</name>
    <dbReference type="NCBI Taxonomy" id="1184153"/>
    <lineage>
        <taxon>Bacteria</taxon>
        <taxon>Bacillati</taxon>
        <taxon>Actinomycetota</taxon>
        <taxon>Actinomycetes</taxon>
        <taxon>Micrococcales</taxon>
        <taxon>Microbacteriaceae</taxon>
        <taxon>Gryllotalpicola</taxon>
    </lineage>
</organism>
<dbReference type="Proteomes" id="UP001595900">
    <property type="component" value="Unassembled WGS sequence"/>
</dbReference>
<name>A0ABV8Q3H1_9MICO</name>
<evidence type="ECO:0000313" key="1">
    <source>
        <dbReference type="EMBL" id="MFC4242910.1"/>
    </source>
</evidence>
<sequence length="117" mass="12483">MNVSPQSSTLMQAENVVAREHLLLLEEAALASLRDVPGLSFAPMCADVSSVYVVAYDGRPIGRVYRVIVQPIGFAGWVGMPRRPARCNGIPYATPADAARAVRARALIDAPAAEAHL</sequence>
<gene>
    <name evidence="1" type="ORF">ACFOYW_05965</name>
</gene>
<evidence type="ECO:0000313" key="2">
    <source>
        <dbReference type="Proteomes" id="UP001595900"/>
    </source>
</evidence>
<evidence type="ECO:0008006" key="3">
    <source>
        <dbReference type="Google" id="ProtNLM"/>
    </source>
</evidence>
<protein>
    <recommendedName>
        <fullName evidence="3">YjbR protein</fullName>
    </recommendedName>
</protein>